<gene>
    <name evidence="2" type="ORF">PLEPLA_LOCUS47203</name>
</gene>
<reference evidence="2" key="1">
    <citation type="submission" date="2020-03" db="EMBL/GenBank/DDBJ databases">
        <authorList>
            <person name="Weist P."/>
        </authorList>
    </citation>
    <scope>NUCLEOTIDE SEQUENCE</scope>
</reference>
<sequence length="110" mass="12011">MLSQHALGRRCWLGVTRPDTPLGVTRAGGMAVTVTGWVVGGGPGMERGEGNTRKSLSIDWTGPATTHPKWPVGKRLFTRLPSDTDHLIKDLIPPFLPEERLAPPRQQPQP</sequence>
<keyword evidence="3" id="KW-1185">Reference proteome</keyword>
<dbReference type="Proteomes" id="UP001153269">
    <property type="component" value="Unassembled WGS sequence"/>
</dbReference>
<name>A0A9N7VW54_PLEPL</name>
<organism evidence="2 3">
    <name type="scientific">Pleuronectes platessa</name>
    <name type="common">European plaice</name>
    <dbReference type="NCBI Taxonomy" id="8262"/>
    <lineage>
        <taxon>Eukaryota</taxon>
        <taxon>Metazoa</taxon>
        <taxon>Chordata</taxon>
        <taxon>Craniata</taxon>
        <taxon>Vertebrata</taxon>
        <taxon>Euteleostomi</taxon>
        <taxon>Actinopterygii</taxon>
        <taxon>Neopterygii</taxon>
        <taxon>Teleostei</taxon>
        <taxon>Neoteleostei</taxon>
        <taxon>Acanthomorphata</taxon>
        <taxon>Carangaria</taxon>
        <taxon>Pleuronectiformes</taxon>
        <taxon>Pleuronectoidei</taxon>
        <taxon>Pleuronectidae</taxon>
        <taxon>Pleuronectes</taxon>
    </lineage>
</organism>
<evidence type="ECO:0000313" key="3">
    <source>
        <dbReference type="Proteomes" id="UP001153269"/>
    </source>
</evidence>
<evidence type="ECO:0000313" key="2">
    <source>
        <dbReference type="EMBL" id="CAB1459366.1"/>
    </source>
</evidence>
<evidence type="ECO:0000256" key="1">
    <source>
        <dbReference type="SAM" id="MobiDB-lite"/>
    </source>
</evidence>
<feature type="region of interest" description="Disordered" evidence="1">
    <location>
        <begin position="40"/>
        <end position="62"/>
    </location>
</feature>
<accession>A0A9N7VW54</accession>
<dbReference type="EMBL" id="CADEAL010004427">
    <property type="protein sequence ID" value="CAB1459366.1"/>
    <property type="molecule type" value="Genomic_DNA"/>
</dbReference>
<protein>
    <submittedName>
        <fullName evidence="2">Uncharacterized protein</fullName>
    </submittedName>
</protein>
<dbReference type="AlphaFoldDB" id="A0A9N7VW54"/>
<proteinExistence type="predicted"/>
<comment type="caution">
    <text evidence="2">The sequence shown here is derived from an EMBL/GenBank/DDBJ whole genome shotgun (WGS) entry which is preliminary data.</text>
</comment>